<keyword evidence="3" id="KW-1185">Reference proteome</keyword>
<evidence type="ECO:0000313" key="3">
    <source>
        <dbReference type="Proteomes" id="UP000193218"/>
    </source>
</evidence>
<dbReference type="EMBL" id="NBSH01000011">
    <property type="protein sequence ID" value="ORX35253.1"/>
    <property type="molecule type" value="Genomic_DNA"/>
</dbReference>
<feature type="compositionally biased region" description="Acidic residues" evidence="1">
    <location>
        <begin position="49"/>
        <end position="67"/>
    </location>
</feature>
<feature type="compositionally biased region" description="Gly residues" evidence="1">
    <location>
        <begin position="36"/>
        <end position="48"/>
    </location>
</feature>
<protein>
    <submittedName>
        <fullName evidence="2">U3-containing 90S pre-ribosomal complex subunit-domain containing protein</fullName>
    </submittedName>
</protein>
<dbReference type="AlphaFoldDB" id="A0A1Y1UB39"/>
<proteinExistence type="predicted"/>
<evidence type="ECO:0000313" key="2">
    <source>
        <dbReference type="EMBL" id="ORX35253.1"/>
    </source>
</evidence>
<comment type="caution">
    <text evidence="2">The sequence shown here is derived from an EMBL/GenBank/DDBJ whole genome shotgun (WGS) entry which is preliminary data.</text>
</comment>
<dbReference type="GO" id="GO:0005634">
    <property type="term" value="C:nucleus"/>
    <property type="evidence" value="ECO:0007669"/>
    <property type="project" value="TreeGrafter"/>
</dbReference>
<gene>
    <name evidence="2" type="ORF">BD324DRAFT_682608</name>
</gene>
<dbReference type="PANTHER" id="PTHR24030">
    <property type="entry name" value="PROTEIN CMSS1"/>
    <property type="match status" value="1"/>
</dbReference>
<dbReference type="Proteomes" id="UP000193218">
    <property type="component" value="Unassembled WGS sequence"/>
</dbReference>
<dbReference type="GO" id="GO:0030686">
    <property type="term" value="C:90S preribosome"/>
    <property type="evidence" value="ECO:0007669"/>
    <property type="project" value="TreeGrafter"/>
</dbReference>
<evidence type="ECO:0000256" key="1">
    <source>
        <dbReference type="SAM" id="MobiDB-lite"/>
    </source>
</evidence>
<dbReference type="OrthoDB" id="1929311at2759"/>
<dbReference type="PANTHER" id="PTHR24030:SF0">
    <property type="entry name" value="PROTEIN CMSS1"/>
    <property type="match status" value="1"/>
</dbReference>
<feature type="compositionally biased region" description="Acidic residues" evidence="1">
    <location>
        <begin position="18"/>
        <end position="27"/>
    </location>
</feature>
<feature type="region of interest" description="Disordered" evidence="1">
    <location>
        <begin position="1"/>
        <end position="124"/>
    </location>
</feature>
<organism evidence="2 3">
    <name type="scientific">Kockovaella imperatae</name>
    <dbReference type="NCBI Taxonomy" id="4999"/>
    <lineage>
        <taxon>Eukaryota</taxon>
        <taxon>Fungi</taxon>
        <taxon>Dikarya</taxon>
        <taxon>Basidiomycota</taxon>
        <taxon>Agaricomycotina</taxon>
        <taxon>Tremellomycetes</taxon>
        <taxon>Tremellales</taxon>
        <taxon>Cuniculitremaceae</taxon>
        <taxon>Kockovaella</taxon>
    </lineage>
</organism>
<dbReference type="GeneID" id="33560965"/>
<dbReference type="InParanoid" id="A0A1Y1UB39"/>
<dbReference type="InterPro" id="IPR032704">
    <property type="entry name" value="Cms1"/>
</dbReference>
<feature type="compositionally biased region" description="Basic residues" evidence="1">
    <location>
        <begin position="96"/>
        <end position="115"/>
    </location>
</feature>
<dbReference type="FunCoup" id="A0A1Y1UB39">
    <property type="interactions" value="90"/>
</dbReference>
<accession>A0A1Y1UB39</accession>
<reference evidence="2 3" key="1">
    <citation type="submission" date="2017-03" db="EMBL/GenBank/DDBJ databases">
        <title>Widespread Adenine N6-methylation of Active Genes in Fungi.</title>
        <authorList>
            <consortium name="DOE Joint Genome Institute"/>
            <person name="Mondo S.J."/>
            <person name="Dannebaum R.O."/>
            <person name="Kuo R.C."/>
            <person name="Louie K.B."/>
            <person name="Bewick A.J."/>
            <person name="Labutti K."/>
            <person name="Haridas S."/>
            <person name="Kuo A."/>
            <person name="Salamov A."/>
            <person name="Ahrendt S.R."/>
            <person name="Lau R."/>
            <person name="Bowen B.P."/>
            <person name="Lipzen A."/>
            <person name="Sullivan W."/>
            <person name="Andreopoulos W.B."/>
            <person name="Clum A."/>
            <person name="Lindquist E."/>
            <person name="Daum C."/>
            <person name="Northen T.R."/>
            <person name="Ramamoorthy G."/>
            <person name="Schmitz R.J."/>
            <person name="Gryganskyi A."/>
            <person name="Culley D."/>
            <person name="Magnuson J."/>
            <person name="James T.Y."/>
            <person name="O'Malley M.A."/>
            <person name="Stajich J.E."/>
            <person name="Spatafora J.W."/>
            <person name="Visel A."/>
            <person name="Grigoriev I.V."/>
        </authorList>
    </citation>
    <scope>NUCLEOTIDE SEQUENCE [LARGE SCALE GENOMIC DNA]</scope>
    <source>
        <strain evidence="2 3">NRRL Y-17943</strain>
    </source>
</reference>
<sequence length="323" mass="35427">MTKGVKDGMAYEESRGDDLEDGLEVDQDFLASPGASGSGSSVGDGDGVMGDEEVVDEGEFFSDPEAEEQSRSRNLQAGAKRKGDDGEEDDATRTAEKKRRKKEREKRRKARRHQAHSPSSFSKPLSHLATSELFQLLLSSIRDTFPAASPMEIEDLQIPENQLLPALDTEHIGSVPEQSLLKDRLHPFLTDKKLPPSTPRVIVLSLSGLRCADVVREVKSIPGHGEVAKLFAKHLKYEDQVNYLAKTRTMVAVGTPARVGRLLAEGALKITKNTVILLDASFHDSKKRTLLTLPEARTELWKSVFSGKARDTIIKGGARVGAF</sequence>
<dbReference type="Pfam" id="PF14617">
    <property type="entry name" value="CMS1"/>
    <property type="match status" value="1"/>
</dbReference>
<name>A0A1Y1UB39_9TREE</name>
<dbReference type="STRING" id="4999.A0A1Y1UB39"/>
<dbReference type="RefSeq" id="XP_021869443.1">
    <property type="nucleotide sequence ID" value="XM_022019156.1"/>
</dbReference>